<name>A0A165T5P7_9APHY</name>
<feature type="transmembrane region" description="Helical" evidence="1">
    <location>
        <begin position="25"/>
        <end position="43"/>
    </location>
</feature>
<keyword evidence="1" id="KW-0472">Membrane</keyword>
<keyword evidence="3" id="KW-1185">Reference proteome</keyword>
<dbReference type="EMBL" id="KV429039">
    <property type="protein sequence ID" value="KZT72964.1"/>
    <property type="molecule type" value="Genomic_DNA"/>
</dbReference>
<sequence length="83" mass="9412">MLQTPSTSPRFGLWLLGFAMVHPRGRLFCIIITFEPFVFRIIVRTRRRSSKAKAGTYVPANRCKCLTVRAPFWCAAGASLPRL</sequence>
<organism evidence="2 3">
    <name type="scientific">Daedalea quercina L-15889</name>
    <dbReference type="NCBI Taxonomy" id="1314783"/>
    <lineage>
        <taxon>Eukaryota</taxon>
        <taxon>Fungi</taxon>
        <taxon>Dikarya</taxon>
        <taxon>Basidiomycota</taxon>
        <taxon>Agaricomycotina</taxon>
        <taxon>Agaricomycetes</taxon>
        <taxon>Polyporales</taxon>
        <taxon>Fomitopsis</taxon>
    </lineage>
</organism>
<evidence type="ECO:0000313" key="3">
    <source>
        <dbReference type="Proteomes" id="UP000076727"/>
    </source>
</evidence>
<keyword evidence="1" id="KW-1133">Transmembrane helix</keyword>
<gene>
    <name evidence="2" type="ORF">DAEQUDRAFT_556501</name>
</gene>
<reference evidence="2 3" key="1">
    <citation type="journal article" date="2016" name="Mol. Biol. Evol.">
        <title>Comparative Genomics of Early-Diverging Mushroom-Forming Fungi Provides Insights into the Origins of Lignocellulose Decay Capabilities.</title>
        <authorList>
            <person name="Nagy L.G."/>
            <person name="Riley R."/>
            <person name="Tritt A."/>
            <person name="Adam C."/>
            <person name="Daum C."/>
            <person name="Floudas D."/>
            <person name="Sun H."/>
            <person name="Yadav J.S."/>
            <person name="Pangilinan J."/>
            <person name="Larsson K.H."/>
            <person name="Matsuura K."/>
            <person name="Barry K."/>
            <person name="Labutti K."/>
            <person name="Kuo R."/>
            <person name="Ohm R.A."/>
            <person name="Bhattacharya S.S."/>
            <person name="Shirouzu T."/>
            <person name="Yoshinaga Y."/>
            <person name="Martin F.M."/>
            <person name="Grigoriev I.V."/>
            <person name="Hibbett D.S."/>
        </authorList>
    </citation>
    <scope>NUCLEOTIDE SEQUENCE [LARGE SCALE GENOMIC DNA]</scope>
    <source>
        <strain evidence="2 3">L-15889</strain>
    </source>
</reference>
<evidence type="ECO:0000313" key="2">
    <source>
        <dbReference type="EMBL" id="KZT72964.1"/>
    </source>
</evidence>
<keyword evidence="1" id="KW-0812">Transmembrane</keyword>
<protein>
    <submittedName>
        <fullName evidence="2">Uncharacterized protein</fullName>
    </submittedName>
</protein>
<accession>A0A165T5P7</accession>
<dbReference type="AlphaFoldDB" id="A0A165T5P7"/>
<proteinExistence type="predicted"/>
<dbReference type="Proteomes" id="UP000076727">
    <property type="component" value="Unassembled WGS sequence"/>
</dbReference>
<evidence type="ECO:0000256" key="1">
    <source>
        <dbReference type="SAM" id="Phobius"/>
    </source>
</evidence>